<evidence type="ECO:0000256" key="1">
    <source>
        <dbReference type="ARBA" id="ARBA00007905"/>
    </source>
</evidence>
<dbReference type="Proteomes" id="UP001305779">
    <property type="component" value="Unassembled WGS sequence"/>
</dbReference>
<accession>A0ABR0E5W5</accession>
<reference evidence="5 6" key="1">
    <citation type="journal article" date="2023" name="G3 (Bethesda)">
        <title>A chromosome-level genome assembly of Zasmidium syzygii isolated from banana leaves.</title>
        <authorList>
            <person name="van Westerhoven A.C."/>
            <person name="Mehrabi R."/>
            <person name="Talebi R."/>
            <person name="Steentjes M.B.F."/>
            <person name="Corcolon B."/>
            <person name="Chong P.A."/>
            <person name="Kema G.H.J."/>
            <person name="Seidl M.F."/>
        </authorList>
    </citation>
    <scope>NUCLEOTIDE SEQUENCE [LARGE SCALE GENOMIC DNA]</scope>
    <source>
        <strain evidence="5 6">P124</strain>
    </source>
</reference>
<dbReference type="InterPro" id="IPR023210">
    <property type="entry name" value="NADP_OxRdtase_dom"/>
</dbReference>
<dbReference type="CDD" id="cd19071">
    <property type="entry name" value="AKR_AKR1-5-like"/>
    <property type="match status" value="1"/>
</dbReference>
<sequence>MSLPKTFPVKVANGKTIDLPTVGYGTWASGETSWAKDSALTALKAGYRHIDGAWMYGVDEPVGEAIRESGIPREEIFYTSKAWPHFLHPEDVELCLDKVLKATGLDYVDLFLVHWPMTWKPTSREGLEKAKVGPNASREDKAQIYIDDKPAIDWEYTSKPIAKKAGHEGSFVPTWKAMQTLVTKGKARAVGLSNFSIADLEDLLPHSQEIRISCNQIEVHPWMPQNELVDFGKKHGILTTCYSPFAGQKADGKTLLNDPEVVKLAEKNGMDVGQLLQSWAVQRGTVPLGKSATPKRIESNLAIKKLSDEDFQALSEMALPHDEGRTVDFRETWGVPLH</sequence>
<evidence type="ECO:0000313" key="5">
    <source>
        <dbReference type="EMBL" id="KAK4496724.1"/>
    </source>
</evidence>
<comment type="similarity">
    <text evidence="1">Belongs to the aldo/keto reductase family.</text>
</comment>
<dbReference type="PROSITE" id="PS00062">
    <property type="entry name" value="ALDOKETO_REDUCTASE_2"/>
    <property type="match status" value="1"/>
</dbReference>
<keyword evidence="2" id="KW-0521">NADP</keyword>
<comment type="caution">
    <text evidence="5">The sequence shown here is derived from an EMBL/GenBank/DDBJ whole genome shotgun (WGS) entry which is preliminary data.</text>
</comment>
<dbReference type="PANTHER" id="PTHR43827">
    <property type="entry name" value="2,5-DIKETO-D-GLUCONIC ACID REDUCTASE"/>
    <property type="match status" value="1"/>
</dbReference>
<evidence type="ECO:0000256" key="3">
    <source>
        <dbReference type="ARBA" id="ARBA00023002"/>
    </source>
</evidence>
<evidence type="ECO:0000259" key="4">
    <source>
        <dbReference type="Pfam" id="PF00248"/>
    </source>
</evidence>
<protein>
    <recommendedName>
        <fullName evidence="4">NADP-dependent oxidoreductase domain-containing protein</fullName>
    </recommendedName>
</protein>
<dbReference type="PANTHER" id="PTHR43827:SF3">
    <property type="entry name" value="NADP-DEPENDENT OXIDOREDUCTASE DOMAIN-CONTAINING PROTEIN"/>
    <property type="match status" value="1"/>
</dbReference>
<keyword evidence="3" id="KW-0560">Oxidoreductase</keyword>
<organism evidence="5 6">
    <name type="scientific">Zasmidium cellare</name>
    <name type="common">Wine cellar mold</name>
    <name type="synonym">Racodium cellare</name>
    <dbReference type="NCBI Taxonomy" id="395010"/>
    <lineage>
        <taxon>Eukaryota</taxon>
        <taxon>Fungi</taxon>
        <taxon>Dikarya</taxon>
        <taxon>Ascomycota</taxon>
        <taxon>Pezizomycotina</taxon>
        <taxon>Dothideomycetes</taxon>
        <taxon>Dothideomycetidae</taxon>
        <taxon>Mycosphaerellales</taxon>
        <taxon>Mycosphaerellaceae</taxon>
        <taxon>Zasmidium</taxon>
    </lineage>
</organism>
<name>A0ABR0E5W5_ZASCE</name>
<evidence type="ECO:0000313" key="6">
    <source>
        <dbReference type="Proteomes" id="UP001305779"/>
    </source>
</evidence>
<dbReference type="InterPro" id="IPR018170">
    <property type="entry name" value="Aldo/ket_reductase_CS"/>
</dbReference>
<dbReference type="Gene3D" id="3.20.20.100">
    <property type="entry name" value="NADP-dependent oxidoreductase domain"/>
    <property type="match status" value="1"/>
</dbReference>
<dbReference type="Pfam" id="PF00248">
    <property type="entry name" value="Aldo_ket_red"/>
    <property type="match status" value="1"/>
</dbReference>
<gene>
    <name evidence="5" type="ORF">PRZ48_012707</name>
</gene>
<evidence type="ECO:0000256" key="2">
    <source>
        <dbReference type="ARBA" id="ARBA00022857"/>
    </source>
</evidence>
<dbReference type="EMBL" id="JAXOVC010000010">
    <property type="protein sequence ID" value="KAK4496724.1"/>
    <property type="molecule type" value="Genomic_DNA"/>
</dbReference>
<keyword evidence="6" id="KW-1185">Reference proteome</keyword>
<dbReference type="InterPro" id="IPR020471">
    <property type="entry name" value="AKR"/>
</dbReference>
<feature type="domain" description="NADP-dependent oxidoreductase" evidence="4">
    <location>
        <begin position="22"/>
        <end position="316"/>
    </location>
</feature>
<dbReference type="PRINTS" id="PR00069">
    <property type="entry name" value="ALDKETRDTASE"/>
</dbReference>
<dbReference type="PIRSF" id="PIRSF000097">
    <property type="entry name" value="AKR"/>
    <property type="match status" value="1"/>
</dbReference>
<dbReference type="InterPro" id="IPR036812">
    <property type="entry name" value="NAD(P)_OxRdtase_dom_sf"/>
</dbReference>
<dbReference type="SUPFAM" id="SSF51430">
    <property type="entry name" value="NAD(P)-linked oxidoreductase"/>
    <property type="match status" value="1"/>
</dbReference>
<proteinExistence type="inferred from homology"/>